<dbReference type="InterPro" id="IPR008136">
    <property type="entry name" value="CinA_C"/>
</dbReference>
<dbReference type="Gene3D" id="3.30.70.2860">
    <property type="match status" value="1"/>
</dbReference>
<dbReference type="SUPFAM" id="SSF53218">
    <property type="entry name" value="Molybdenum cofactor biosynthesis proteins"/>
    <property type="match status" value="1"/>
</dbReference>
<dbReference type="Proteomes" id="UP001142078">
    <property type="component" value="Unassembled WGS sequence"/>
</dbReference>
<dbReference type="Gene3D" id="3.90.950.20">
    <property type="entry name" value="CinA-like"/>
    <property type="match status" value="1"/>
</dbReference>
<name>A0A9X2MFQ8_9FIRM</name>
<gene>
    <name evidence="1" type="primary">cinA</name>
    <name evidence="3" type="ORF">NSA23_01155</name>
</gene>
<evidence type="ECO:0000313" key="4">
    <source>
        <dbReference type="Proteomes" id="UP001142078"/>
    </source>
</evidence>
<dbReference type="Gene3D" id="3.40.980.10">
    <property type="entry name" value="MoaB/Mog-like domain"/>
    <property type="match status" value="1"/>
</dbReference>
<sequence length="411" mass="45255">MKSEIISVGSELLLGNTINTNATFISMKLAELGIDIFYHTVVGDNANRLKDVTKLAISRSDLIIYTGGLGPTKDDLTKEVVSETLGIELELNNIYLKNIKEYFKKKNAKMTENNIKQAYIPKGGKILNNDIGTAPGVFLNRKGKKIVFLPGPPNEMKTMFNNYTVPLLKQENIIKSKVIKTMGIGESSLEELIKDIIANQSNPTIATYAKQGQVEIRVTGKGRSEKEVNQLINPIIDKINKKVGNYIYSYNDESIEEVFFQLLKKNNMTVGFCESCTGGLVSSRFTALADASQVFERGIVAYSNNSKMEELNVNKDTLEAHGPVSEETAREMALGLLNKSNVDIALSTTGIAGPTGGTKTKPLGLVYIGLATKNENYAIKTFFTGDRNSIQRKAANKVFAEGRKYLLKINN</sequence>
<dbReference type="SUPFAM" id="SSF142433">
    <property type="entry name" value="CinA-like"/>
    <property type="match status" value="1"/>
</dbReference>
<protein>
    <recommendedName>
        <fullName evidence="1">Putative competence-damage inducible protein</fullName>
    </recommendedName>
</protein>
<dbReference type="Pfam" id="PF02464">
    <property type="entry name" value="CinA"/>
    <property type="match status" value="1"/>
</dbReference>
<dbReference type="AlphaFoldDB" id="A0A9X2MFQ8"/>
<dbReference type="InterPro" id="IPR001453">
    <property type="entry name" value="MoaB/Mog_dom"/>
</dbReference>
<dbReference type="HAMAP" id="MF_00226_B">
    <property type="entry name" value="CinA_B"/>
    <property type="match status" value="1"/>
</dbReference>
<dbReference type="NCBIfam" id="NF001813">
    <property type="entry name" value="PRK00549.1"/>
    <property type="match status" value="1"/>
</dbReference>
<dbReference type="Pfam" id="PF18146">
    <property type="entry name" value="CinA_KH"/>
    <property type="match status" value="1"/>
</dbReference>
<dbReference type="InterPro" id="IPR050101">
    <property type="entry name" value="CinA"/>
</dbReference>
<dbReference type="NCBIfam" id="TIGR00200">
    <property type="entry name" value="cinA_nterm"/>
    <property type="match status" value="1"/>
</dbReference>
<comment type="caution">
    <text evidence="3">The sequence shown here is derived from an EMBL/GenBank/DDBJ whole genome shotgun (WGS) entry which is preliminary data.</text>
</comment>
<evidence type="ECO:0000256" key="1">
    <source>
        <dbReference type="HAMAP-Rule" id="MF_00226"/>
    </source>
</evidence>
<proteinExistence type="inferred from homology"/>
<feature type="domain" description="MoaB/Mog" evidence="2">
    <location>
        <begin position="4"/>
        <end position="170"/>
    </location>
</feature>
<comment type="similarity">
    <text evidence="1">Belongs to the CinA family.</text>
</comment>
<dbReference type="PIRSF" id="PIRSF006728">
    <property type="entry name" value="CinA"/>
    <property type="match status" value="1"/>
</dbReference>
<dbReference type="RefSeq" id="WP_042681818.1">
    <property type="nucleotide sequence ID" value="NZ_CABKTM010000043.1"/>
</dbReference>
<reference evidence="3" key="1">
    <citation type="submission" date="2022-07" db="EMBL/GenBank/DDBJ databases">
        <title>Enhanced cultured diversity of the mouse gut microbiota enables custom-made synthetic communities.</title>
        <authorList>
            <person name="Afrizal A."/>
        </authorList>
    </citation>
    <scope>NUCLEOTIDE SEQUENCE</scope>
    <source>
        <strain evidence="3">DSM 29482</strain>
    </source>
</reference>
<evidence type="ECO:0000313" key="3">
    <source>
        <dbReference type="EMBL" id="MCR2042713.1"/>
    </source>
</evidence>
<dbReference type="Pfam" id="PF00994">
    <property type="entry name" value="MoCF_biosynth"/>
    <property type="match status" value="1"/>
</dbReference>
<dbReference type="NCBIfam" id="TIGR00199">
    <property type="entry name" value="PncC_domain"/>
    <property type="match status" value="1"/>
</dbReference>
<accession>A0A9X2MFQ8</accession>
<dbReference type="InterPro" id="IPR036425">
    <property type="entry name" value="MoaB/Mog-like_dom_sf"/>
</dbReference>
<dbReference type="NCBIfam" id="TIGR00177">
    <property type="entry name" value="molyb_syn"/>
    <property type="match status" value="1"/>
</dbReference>
<organism evidence="3 4">
    <name type="scientific">Anaerosalibacter massiliensis</name>
    <dbReference type="NCBI Taxonomy" id="1347392"/>
    <lineage>
        <taxon>Bacteria</taxon>
        <taxon>Bacillati</taxon>
        <taxon>Bacillota</taxon>
        <taxon>Tissierellia</taxon>
        <taxon>Tissierellales</taxon>
        <taxon>Sporanaerobacteraceae</taxon>
        <taxon>Anaerosalibacter</taxon>
    </lineage>
</organism>
<dbReference type="InterPro" id="IPR036653">
    <property type="entry name" value="CinA-like_C"/>
</dbReference>
<dbReference type="PANTHER" id="PTHR13939:SF0">
    <property type="entry name" value="NMN AMIDOHYDROLASE-LIKE PROTEIN YFAY"/>
    <property type="match status" value="1"/>
</dbReference>
<dbReference type="PANTHER" id="PTHR13939">
    <property type="entry name" value="NICOTINAMIDE-NUCLEOTIDE AMIDOHYDROLASE PNCC"/>
    <property type="match status" value="1"/>
</dbReference>
<dbReference type="EMBL" id="JANJZL010000001">
    <property type="protein sequence ID" value="MCR2042713.1"/>
    <property type="molecule type" value="Genomic_DNA"/>
</dbReference>
<dbReference type="InterPro" id="IPR041424">
    <property type="entry name" value="CinA_KH"/>
</dbReference>
<evidence type="ECO:0000259" key="2">
    <source>
        <dbReference type="SMART" id="SM00852"/>
    </source>
</evidence>
<dbReference type="SMART" id="SM00852">
    <property type="entry name" value="MoCF_biosynth"/>
    <property type="match status" value="1"/>
</dbReference>
<dbReference type="InterPro" id="IPR008135">
    <property type="entry name" value="Competence-induced_CinA"/>
</dbReference>
<dbReference type="CDD" id="cd00885">
    <property type="entry name" value="cinA"/>
    <property type="match status" value="1"/>
</dbReference>
<dbReference type="OrthoDB" id="9801454at2"/>
<keyword evidence="4" id="KW-1185">Reference proteome</keyword>